<name>A0A9W7DLC4_AMBMO</name>
<dbReference type="Proteomes" id="UP001165063">
    <property type="component" value="Unassembled WGS sequence"/>
</dbReference>
<evidence type="ECO:0000313" key="2">
    <source>
        <dbReference type="Proteomes" id="UP001165063"/>
    </source>
</evidence>
<protein>
    <submittedName>
        <fullName evidence="1">Unnamed protein product</fullName>
    </submittedName>
</protein>
<keyword evidence="2" id="KW-1185">Reference proteome</keyword>
<comment type="caution">
    <text evidence="1">The sequence shown here is derived from an EMBL/GenBank/DDBJ whole genome shotgun (WGS) entry which is preliminary data.</text>
</comment>
<evidence type="ECO:0000313" key="1">
    <source>
        <dbReference type="EMBL" id="GMG39478.1"/>
    </source>
</evidence>
<organism evidence="1 2">
    <name type="scientific">Ambrosiozyma monospora</name>
    <name type="common">Yeast</name>
    <name type="synonym">Endomycopsis monosporus</name>
    <dbReference type="NCBI Taxonomy" id="43982"/>
    <lineage>
        <taxon>Eukaryota</taxon>
        <taxon>Fungi</taxon>
        <taxon>Dikarya</taxon>
        <taxon>Ascomycota</taxon>
        <taxon>Saccharomycotina</taxon>
        <taxon>Pichiomycetes</taxon>
        <taxon>Pichiales</taxon>
        <taxon>Pichiaceae</taxon>
        <taxon>Ambrosiozyma</taxon>
    </lineage>
</organism>
<dbReference type="EMBL" id="BSXU01002950">
    <property type="protein sequence ID" value="GMG39478.1"/>
    <property type="molecule type" value="Genomic_DNA"/>
</dbReference>
<gene>
    <name evidence="1" type="ORF">Amon01_000538900</name>
</gene>
<dbReference type="AlphaFoldDB" id="A0A9W7DLC4"/>
<dbReference type="OrthoDB" id="4097129at2759"/>
<reference evidence="1" key="1">
    <citation type="submission" date="2023-04" db="EMBL/GenBank/DDBJ databases">
        <title>Ambrosiozyma monospora NBRC 1965.</title>
        <authorList>
            <person name="Ichikawa N."/>
            <person name="Sato H."/>
            <person name="Tonouchi N."/>
        </authorList>
    </citation>
    <scope>NUCLEOTIDE SEQUENCE</scope>
    <source>
        <strain evidence="1">NBRC 1965</strain>
    </source>
</reference>
<proteinExistence type="predicted"/>
<sequence length="322" mass="36419">MMKLFKDDQDALKFKDLLYDFEKASGLTLNASKSKGYCTDVLLNTTLTGWGVRMADIHSETVLYLGIPMNGLDWNEKVAKLLKKKHVKALVRETNRKIQPSKLFKVTEEKVTPLLLGGFGLINLSRQLLGRRASYIYAALTETCTPSTLNVRSILQTVLNHVLGTTTTHFSWYHFLLKCDWQTDSGNIMATNKIQEAVSAFLQARFPSMTLQLDSWFSLTEKSEAHSSFAQSVTLDLNSMEAPDQELIKWIQLTGETTPLTALSFHSPSRRYYNSQKEEKLIVPSRAKHEDKPSLQNKPQNSPVHSIIITCFKLAISSTDWV</sequence>
<accession>A0A9W7DLC4</accession>